<dbReference type="GO" id="GO:0016903">
    <property type="term" value="F:oxidoreductase activity, acting on the aldehyde or oxo group of donors"/>
    <property type="evidence" value="ECO:0007669"/>
    <property type="project" value="TreeGrafter"/>
</dbReference>
<keyword evidence="2" id="KW-0479">Metal-binding</keyword>
<dbReference type="GO" id="GO:0046872">
    <property type="term" value="F:metal ion binding"/>
    <property type="evidence" value="ECO:0007669"/>
    <property type="project" value="UniProtKB-KW"/>
</dbReference>
<dbReference type="Pfam" id="PF01799">
    <property type="entry name" value="Fer2_2"/>
    <property type="match status" value="1"/>
</dbReference>
<dbReference type="PROSITE" id="PS00197">
    <property type="entry name" value="2FE2S_FER_1"/>
    <property type="match status" value="1"/>
</dbReference>
<keyword evidence="1" id="KW-0001">2Fe-2S</keyword>
<evidence type="ECO:0000256" key="4">
    <source>
        <dbReference type="ARBA" id="ARBA00023004"/>
    </source>
</evidence>
<dbReference type="Proteomes" id="UP000664779">
    <property type="component" value="Unassembled WGS sequence"/>
</dbReference>
<accession>A0A939J8G1</accession>
<evidence type="ECO:0000313" key="8">
    <source>
        <dbReference type="Proteomes" id="UP000664779"/>
    </source>
</evidence>
<keyword evidence="4" id="KW-0408">Iron</keyword>
<dbReference type="InterPro" id="IPR052914">
    <property type="entry name" value="Aldehyde_Oxdr_Iron-Sulfur"/>
</dbReference>
<dbReference type="SUPFAM" id="SSF54292">
    <property type="entry name" value="2Fe-2S ferredoxin-like"/>
    <property type="match status" value="1"/>
</dbReference>
<proteinExistence type="predicted"/>
<dbReference type="Gene3D" id="3.10.20.30">
    <property type="match status" value="1"/>
</dbReference>
<evidence type="ECO:0000256" key="3">
    <source>
        <dbReference type="ARBA" id="ARBA00023002"/>
    </source>
</evidence>
<gene>
    <name evidence="7" type="ORF">J0X15_03705</name>
</gene>
<organism evidence="7 8">
    <name type="scientific">Roseibium limicola</name>
    <dbReference type="NCBI Taxonomy" id="2816037"/>
    <lineage>
        <taxon>Bacteria</taxon>
        <taxon>Pseudomonadati</taxon>
        <taxon>Pseudomonadota</taxon>
        <taxon>Alphaproteobacteria</taxon>
        <taxon>Hyphomicrobiales</taxon>
        <taxon>Stappiaceae</taxon>
        <taxon>Roseibium</taxon>
    </lineage>
</organism>
<dbReference type="PROSITE" id="PS51085">
    <property type="entry name" value="2FE2S_FER_2"/>
    <property type="match status" value="1"/>
</dbReference>
<dbReference type="Pfam" id="PF00111">
    <property type="entry name" value="Fer2"/>
    <property type="match status" value="1"/>
</dbReference>
<dbReference type="InterPro" id="IPR012675">
    <property type="entry name" value="Beta-grasp_dom_sf"/>
</dbReference>
<dbReference type="AlphaFoldDB" id="A0A939J8G1"/>
<dbReference type="GO" id="GO:0051537">
    <property type="term" value="F:2 iron, 2 sulfur cluster binding"/>
    <property type="evidence" value="ECO:0007669"/>
    <property type="project" value="UniProtKB-KW"/>
</dbReference>
<dbReference type="PANTHER" id="PTHR45331:SF2">
    <property type="entry name" value="OXIDOREDUCTASE WITH IRON-SULFUR SUBUNIT"/>
    <property type="match status" value="1"/>
</dbReference>
<evidence type="ECO:0000259" key="6">
    <source>
        <dbReference type="PROSITE" id="PS51085"/>
    </source>
</evidence>
<dbReference type="Gene3D" id="1.10.150.120">
    <property type="entry name" value="[2Fe-2S]-binding domain"/>
    <property type="match status" value="1"/>
</dbReference>
<evidence type="ECO:0000256" key="5">
    <source>
        <dbReference type="ARBA" id="ARBA00023014"/>
    </source>
</evidence>
<keyword evidence="3" id="KW-0560">Oxidoreductase</keyword>
<sequence>MHAMHPLRITVNGQEHRADIDPRRSLLDFARDSLNLTGPKKGCDHGQCGACTMIVNGRRINSCLSLAVSHEGDEVTTIEGLAEGSDLSALQRAFVEHDAFQCGFCTPGQICSATALLDELKEGLPSVVSSPDKLAEMDEEIRERMSGNLCRCGAYNNIVAAISSVAGDKS</sequence>
<dbReference type="InterPro" id="IPR006058">
    <property type="entry name" value="2Fe2S_fd_BS"/>
</dbReference>
<dbReference type="InterPro" id="IPR002888">
    <property type="entry name" value="2Fe-2S-bd"/>
</dbReference>
<dbReference type="InterPro" id="IPR036884">
    <property type="entry name" value="2Fe-2S-bd_dom_sf"/>
</dbReference>
<dbReference type="SUPFAM" id="SSF47741">
    <property type="entry name" value="CO dehydrogenase ISP C-domain like"/>
    <property type="match status" value="1"/>
</dbReference>
<name>A0A939J8G1_9HYPH</name>
<reference evidence="7" key="1">
    <citation type="submission" date="2021-03" db="EMBL/GenBank/DDBJ databases">
        <title>Roseibium sp. CAU 1637 isolated from Incheon.</title>
        <authorList>
            <person name="Kim W."/>
        </authorList>
    </citation>
    <scope>NUCLEOTIDE SEQUENCE</scope>
    <source>
        <strain evidence="7">CAU 1637</strain>
    </source>
</reference>
<evidence type="ECO:0000256" key="2">
    <source>
        <dbReference type="ARBA" id="ARBA00022723"/>
    </source>
</evidence>
<protein>
    <submittedName>
        <fullName evidence="7">2Fe-2S iron-sulfur cluster binding domain-containing protein</fullName>
    </submittedName>
</protein>
<evidence type="ECO:0000313" key="7">
    <source>
        <dbReference type="EMBL" id="MBO0344318.1"/>
    </source>
</evidence>
<keyword evidence="8" id="KW-1185">Reference proteome</keyword>
<dbReference type="EMBL" id="JAFLNF010000002">
    <property type="protein sequence ID" value="MBO0344318.1"/>
    <property type="molecule type" value="Genomic_DNA"/>
</dbReference>
<dbReference type="InterPro" id="IPR001041">
    <property type="entry name" value="2Fe-2S_ferredoxin-type"/>
</dbReference>
<keyword evidence="5" id="KW-0411">Iron-sulfur</keyword>
<evidence type="ECO:0000256" key="1">
    <source>
        <dbReference type="ARBA" id="ARBA00022714"/>
    </source>
</evidence>
<dbReference type="PANTHER" id="PTHR45331">
    <property type="entry name" value="OXIDOREDUCTASE, IRON-SULPHUR BINDING SUBUNIT-RELATED-RELATED"/>
    <property type="match status" value="1"/>
</dbReference>
<comment type="caution">
    <text evidence="7">The sequence shown here is derived from an EMBL/GenBank/DDBJ whole genome shotgun (WGS) entry which is preliminary data.</text>
</comment>
<dbReference type="FunFam" id="3.10.20.30:FF:000020">
    <property type="entry name" value="Xanthine dehydrogenase iron-sulfur subunit"/>
    <property type="match status" value="1"/>
</dbReference>
<dbReference type="CDD" id="cd00207">
    <property type="entry name" value="fer2"/>
    <property type="match status" value="1"/>
</dbReference>
<feature type="domain" description="2Fe-2S ferredoxin-type" evidence="6">
    <location>
        <begin position="5"/>
        <end position="81"/>
    </location>
</feature>
<dbReference type="InterPro" id="IPR036010">
    <property type="entry name" value="2Fe-2S_ferredoxin-like_sf"/>
</dbReference>